<feature type="non-terminal residue" evidence="2">
    <location>
        <position position="1"/>
    </location>
</feature>
<accession>A0ABU6SY31</accession>
<evidence type="ECO:0000313" key="2">
    <source>
        <dbReference type="EMBL" id="MED6140633.1"/>
    </source>
</evidence>
<sequence length="273" mass="28884">NSHYRVGSTIHAESGSEQENTEFLTRPLVRVDEMERLGVRAPNHVLEVGPHIHKLLGSRAFTRIVTRPEPCGDNACPDCYAPHGLENRPDALPGSASCGEPGFSAIAEYGPDRDGSEGTRGMVWAAGIAFECDAEKAVTHFANEVVGGDWEFEEEGEFRREAVVLDAEPDVAAAVAEDGADYHGFGGARWCHGDCDSRGVGGGGCGGRRRGCYCGGGMAVVAEGGVVEEEKDVLEAVGVWGAVEVLVVVVVEGKKQGKKNRRRASMAMVGGAM</sequence>
<evidence type="ECO:0000256" key="1">
    <source>
        <dbReference type="SAM" id="MobiDB-lite"/>
    </source>
</evidence>
<gene>
    <name evidence="2" type="ORF">PIB30_095146</name>
</gene>
<feature type="non-terminal residue" evidence="2">
    <location>
        <position position="273"/>
    </location>
</feature>
<name>A0ABU6SY31_9FABA</name>
<feature type="region of interest" description="Disordered" evidence="1">
    <location>
        <begin position="1"/>
        <end position="21"/>
    </location>
</feature>
<organism evidence="2 3">
    <name type="scientific">Stylosanthes scabra</name>
    <dbReference type="NCBI Taxonomy" id="79078"/>
    <lineage>
        <taxon>Eukaryota</taxon>
        <taxon>Viridiplantae</taxon>
        <taxon>Streptophyta</taxon>
        <taxon>Embryophyta</taxon>
        <taxon>Tracheophyta</taxon>
        <taxon>Spermatophyta</taxon>
        <taxon>Magnoliopsida</taxon>
        <taxon>eudicotyledons</taxon>
        <taxon>Gunneridae</taxon>
        <taxon>Pentapetalae</taxon>
        <taxon>rosids</taxon>
        <taxon>fabids</taxon>
        <taxon>Fabales</taxon>
        <taxon>Fabaceae</taxon>
        <taxon>Papilionoideae</taxon>
        <taxon>50 kb inversion clade</taxon>
        <taxon>dalbergioids sensu lato</taxon>
        <taxon>Dalbergieae</taxon>
        <taxon>Pterocarpus clade</taxon>
        <taxon>Stylosanthes</taxon>
    </lineage>
</organism>
<reference evidence="2 3" key="1">
    <citation type="journal article" date="2023" name="Plants (Basel)">
        <title>Bridging the Gap: Combining Genomics and Transcriptomics Approaches to Understand Stylosanthes scabra, an Orphan Legume from the Brazilian Caatinga.</title>
        <authorList>
            <person name="Ferreira-Neto J.R.C."/>
            <person name="da Silva M.D."/>
            <person name="Binneck E."/>
            <person name="de Melo N.F."/>
            <person name="da Silva R.H."/>
            <person name="de Melo A.L.T.M."/>
            <person name="Pandolfi V."/>
            <person name="Bustamante F.O."/>
            <person name="Brasileiro-Vidal A.C."/>
            <person name="Benko-Iseppon A.M."/>
        </authorList>
    </citation>
    <scope>NUCLEOTIDE SEQUENCE [LARGE SCALE GENOMIC DNA]</scope>
    <source>
        <tissue evidence="2">Leaves</tissue>
    </source>
</reference>
<dbReference type="EMBL" id="JASCZI010062568">
    <property type="protein sequence ID" value="MED6140633.1"/>
    <property type="molecule type" value="Genomic_DNA"/>
</dbReference>
<evidence type="ECO:0000313" key="3">
    <source>
        <dbReference type="Proteomes" id="UP001341840"/>
    </source>
</evidence>
<dbReference type="Proteomes" id="UP001341840">
    <property type="component" value="Unassembled WGS sequence"/>
</dbReference>
<keyword evidence="3" id="KW-1185">Reference proteome</keyword>
<proteinExistence type="predicted"/>
<protein>
    <submittedName>
        <fullName evidence="2">Uncharacterized protein</fullName>
    </submittedName>
</protein>
<comment type="caution">
    <text evidence="2">The sequence shown here is derived from an EMBL/GenBank/DDBJ whole genome shotgun (WGS) entry which is preliminary data.</text>
</comment>